<keyword evidence="6" id="KW-0175">Coiled coil</keyword>
<sequence length="206" mass="23795">MVNFCSAYGCSNEYNPLKPISFFSFPFKRPEILDGWIKAIRRENWKPSMSSRLCSEHFVPSDFLERLGSIKKVLKPNAIPSIFSFSEHLQKKPMGLRKKILKMELDSCDPIDIDLIQTPLESCPSASTTPLTTPQRTFTDCGIQCSIIEPRSADREKFSKEIKTLKQKVRRKDIKIKNMKEIIRELKKTGNSSEGLDTVLRKYFHF</sequence>
<dbReference type="PANTHER" id="PTHR46927:SF3">
    <property type="entry name" value="THAP-TYPE DOMAIN-CONTAINING PROTEIN"/>
    <property type="match status" value="1"/>
</dbReference>
<dbReference type="Pfam" id="PF05485">
    <property type="entry name" value="THAP"/>
    <property type="match status" value="1"/>
</dbReference>
<dbReference type="InterPro" id="IPR052224">
    <property type="entry name" value="THAP_domain_protein"/>
</dbReference>
<dbReference type="GO" id="GO:0008270">
    <property type="term" value="F:zinc ion binding"/>
    <property type="evidence" value="ECO:0007669"/>
    <property type="project" value="UniProtKB-KW"/>
</dbReference>
<dbReference type="PROSITE" id="PS50950">
    <property type="entry name" value="ZF_THAP"/>
    <property type="match status" value="1"/>
</dbReference>
<dbReference type="InterPro" id="IPR038441">
    <property type="entry name" value="THAP_Znf_sf"/>
</dbReference>
<evidence type="ECO:0000313" key="8">
    <source>
        <dbReference type="EMBL" id="CAG9764501.1"/>
    </source>
</evidence>
<evidence type="ECO:0000256" key="1">
    <source>
        <dbReference type="ARBA" id="ARBA00022723"/>
    </source>
</evidence>
<dbReference type="AlphaFoldDB" id="A0A9N9MHR4"/>
<dbReference type="SMART" id="SM00692">
    <property type="entry name" value="DM3"/>
    <property type="match status" value="1"/>
</dbReference>
<evidence type="ECO:0000256" key="4">
    <source>
        <dbReference type="ARBA" id="ARBA00023125"/>
    </source>
</evidence>
<dbReference type="SMART" id="SM00980">
    <property type="entry name" value="THAP"/>
    <property type="match status" value="1"/>
</dbReference>
<name>A0A9N9MHR4_9CUCU</name>
<evidence type="ECO:0000256" key="5">
    <source>
        <dbReference type="PROSITE-ProRule" id="PRU00309"/>
    </source>
</evidence>
<reference evidence="8" key="1">
    <citation type="submission" date="2022-01" db="EMBL/GenBank/DDBJ databases">
        <authorList>
            <person name="King R."/>
        </authorList>
    </citation>
    <scope>NUCLEOTIDE SEQUENCE</scope>
</reference>
<dbReference type="SUPFAM" id="SSF57716">
    <property type="entry name" value="Glucocorticoid receptor-like (DNA-binding domain)"/>
    <property type="match status" value="1"/>
</dbReference>
<keyword evidence="4 5" id="KW-0238">DNA-binding</keyword>
<gene>
    <name evidence="8" type="ORF">CEUTPL_LOCUS5140</name>
</gene>
<dbReference type="Proteomes" id="UP001152799">
    <property type="component" value="Chromosome 2"/>
</dbReference>
<feature type="coiled-coil region" evidence="6">
    <location>
        <begin position="155"/>
        <end position="189"/>
    </location>
</feature>
<evidence type="ECO:0000256" key="6">
    <source>
        <dbReference type="SAM" id="Coils"/>
    </source>
</evidence>
<dbReference type="Gene3D" id="6.20.210.20">
    <property type="entry name" value="THAP domain"/>
    <property type="match status" value="1"/>
</dbReference>
<evidence type="ECO:0000256" key="2">
    <source>
        <dbReference type="ARBA" id="ARBA00022771"/>
    </source>
</evidence>
<keyword evidence="2 5" id="KW-0863">Zinc-finger</keyword>
<proteinExistence type="predicted"/>
<evidence type="ECO:0000313" key="9">
    <source>
        <dbReference type="Proteomes" id="UP001152799"/>
    </source>
</evidence>
<organism evidence="8 9">
    <name type="scientific">Ceutorhynchus assimilis</name>
    <name type="common">cabbage seed weevil</name>
    <dbReference type="NCBI Taxonomy" id="467358"/>
    <lineage>
        <taxon>Eukaryota</taxon>
        <taxon>Metazoa</taxon>
        <taxon>Ecdysozoa</taxon>
        <taxon>Arthropoda</taxon>
        <taxon>Hexapoda</taxon>
        <taxon>Insecta</taxon>
        <taxon>Pterygota</taxon>
        <taxon>Neoptera</taxon>
        <taxon>Endopterygota</taxon>
        <taxon>Coleoptera</taxon>
        <taxon>Polyphaga</taxon>
        <taxon>Cucujiformia</taxon>
        <taxon>Curculionidae</taxon>
        <taxon>Ceutorhynchinae</taxon>
        <taxon>Ceutorhynchus</taxon>
    </lineage>
</organism>
<dbReference type="InterPro" id="IPR006612">
    <property type="entry name" value="THAP_Znf"/>
</dbReference>
<dbReference type="OrthoDB" id="5988927at2759"/>
<accession>A0A9N9MHR4</accession>
<dbReference type="GO" id="GO:0003677">
    <property type="term" value="F:DNA binding"/>
    <property type="evidence" value="ECO:0007669"/>
    <property type="project" value="UniProtKB-UniRule"/>
</dbReference>
<evidence type="ECO:0000259" key="7">
    <source>
        <dbReference type="PROSITE" id="PS50950"/>
    </source>
</evidence>
<feature type="domain" description="THAP-type" evidence="7">
    <location>
        <begin position="1"/>
        <end position="83"/>
    </location>
</feature>
<protein>
    <recommendedName>
        <fullName evidence="7">THAP-type domain-containing protein</fullName>
    </recommendedName>
</protein>
<dbReference type="EMBL" id="OU892278">
    <property type="protein sequence ID" value="CAG9764501.1"/>
    <property type="molecule type" value="Genomic_DNA"/>
</dbReference>
<keyword evidence="1" id="KW-0479">Metal-binding</keyword>
<evidence type="ECO:0000256" key="3">
    <source>
        <dbReference type="ARBA" id="ARBA00022833"/>
    </source>
</evidence>
<keyword evidence="3" id="KW-0862">Zinc</keyword>
<dbReference type="PANTHER" id="PTHR46927">
    <property type="entry name" value="AGAP005574-PA"/>
    <property type="match status" value="1"/>
</dbReference>
<keyword evidence="9" id="KW-1185">Reference proteome</keyword>